<dbReference type="AlphaFoldDB" id="A0A7V1LK89"/>
<dbReference type="InterPro" id="IPR023696">
    <property type="entry name" value="Ureohydrolase_dom_sf"/>
</dbReference>
<organism evidence="6">
    <name type="scientific">Caldithrix abyssi</name>
    <dbReference type="NCBI Taxonomy" id="187145"/>
    <lineage>
        <taxon>Bacteria</taxon>
        <taxon>Pseudomonadati</taxon>
        <taxon>Calditrichota</taxon>
        <taxon>Calditrichia</taxon>
        <taxon>Calditrichales</taxon>
        <taxon>Calditrichaceae</taxon>
        <taxon>Caldithrix</taxon>
    </lineage>
</organism>
<evidence type="ECO:0000256" key="3">
    <source>
        <dbReference type="ARBA" id="ARBA00022801"/>
    </source>
</evidence>
<comment type="caution">
    <text evidence="6">The sequence shown here is derived from an EMBL/GenBank/DDBJ whole genome shotgun (WGS) entry which is preliminary data.</text>
</comment>
<evidence type="ECO:0000313" key="6">
    <source>
        <dbReference type="EMBL" id="HED09534.1"/>
    </source>
</evidence>
<dbReference type="PROSITE" id="PS51409">
    <property type="entry name" value="ARGINASE_2"/>
    <property type="match status" value="1"/>
</dbReference>
<dbReference type="InterPro" id="IPR020855">
    <property type="entry name" value="Ureohydrolase_Mn_BS"/>
</dbReference>
<proteinExistence type="inferred from homology"/>
<accession>A0A7V1LK89</accession>
<keyword evidence="4" id="KW-0464">Manganese</keyword>
<gene>
    <name evidence="6" type="primary">speB</name>
    <name evidence="6" type="ORF">ENJ10_02505</name>
</gene>
<comment type="similarity">
    <text evidence="1">Belongs to the arginase family. Agmatinase subfamily.</text>
</comment>
<reference evidence="6" key="1">
    <citation type="journal article" date="2020" name="mSystems">
        <title>Genome- and Community-Level Interaction Insights into Carbon Utilization and Element Cycling Functions of Hydrothermarchaeota in Hydrothermal Sediment.</title>
        <authorList>
            <person name="Zhou Z."/>
            <person name="Liu Y."/>
            <person name="Xu W."/>
            <person name="Pan J."/>
            <person name="Luo Z.H."/>
            <person name="Li M."/>
        </authorList>
    </citation>
    <scope>NUCLEOTIDE SEQUENCE [LARGE SCALE GENOMIC DNA]</scope>
    <source>
        <strain evidence="6">HyVt-456</strain>
    </source>
</reference>
<dbReference type="PANTHER" id="PTHR11358">
    <property type="entry name" value="ARGINASE/AGMATINASE"/>
    <property type="match status" value="1"/>
</dbReference>
<dbReference type="Proteomes" id="UP000886005">
    <property type="component" value="Unassembled WGS sequence"/>
</dbReference>
<feature type="binding site" evidence="4">
    <location>
        <position position="107"/>
    </location>
    <ligand>
        <name>Mn(2+)</name>
        <dbReference type="ChEBI" id="CHEBI:29035"/>
        <label>1</label>
    </ligand>
</feature>
<evidence type="ECO:0000256" key="1">
    <source>
        <dbReference type="ARBA" id="ARBA00009227"/>
    </source>
</evidence>
<dbReference type="GO" id="GO:0046872">
    <property type="term" value="F:metal ion binding"/>
    <property type="evidence" value="ECO:0007669"/>
    <property type="project" value="UniProtKB-KW"/>
</dbReference>
<dbReference type="SUPFAM" id="SSF52768">
    <property type="entry name" value="Arginase/deacetylase"/>
    <property type="match status" value="1"/>
</dbReference>
<dbReference type="PANTHER" id="PTHR11358:SF26">
    <property type="entry name" value="GUANIDINO ACID HYDROLASE, MITOCHONDRIAL"/>
    <property type="match status" value="1"/>
</dbReference>
<evidence type="ECO:0000256" key="4">
    <source>
        <dbReference type="PIRSR" id="PIRSR036979-1"/>
    </source>
</evidence>
<dbReference type="NCBIfam" id="TIGR01230">
    <property type="entry name" value="agmatinase"/>
    <property type="match status" value="1"/>
</dbReference>
<dbReference type="PROSITE" id="PS01053">
    <property type="entry name" value="ARGINASE_1"/>
    <property type="match status" value="1"/>
</dbReference>
<feature type="binding site" evidence="4">
    <location>
        <position position="134"/>
    </location>
    <ligand>
        <name>Mn(2+)</name>
        <dbReference type="ChEBI" id="CHEBI:29035"/>
        <label>1</label>
    </ligand>
</feature>
<protein>
    <submittedName>
        <fullName evidence="6">Agmatinase</fullName>
        <ecNumber evidence="6">3.5.3.11</ecNumber>
    </submittedName>
</protein>
<dbReference type="GO" id="GO:0033389">
    <property type="term" value="P:putrescine biosynthetic process from arginine, via agmatine"/>
    <property type="evidence" value="ECO:0007669"/>
    <property type="project" value="TreeGrafter"/>
</dbReference>
<sequence>MNTTFLGIEEKYSTYDEAACVVLPVPYEQTTSYGSGTANGPAAILEASAYVELYDEVYGTEVYKKGIHTDAPLSFTGKVEQDFEKITRRVAGHLRQNKFVVALGGEHSVSYPLYRAYHEFFPDMTVVQFDAHSDLRESYEGSIYSHASVMKRIYTLNRRLFQIGIRSQCAEEASFIKQEAIHTLYAHETRSEWPQIVSKISGNIYITFDVDFWDPAIMPATGTPEPGGFFWDETMLFLEELFRAGNVVGCDVVELSPLKGLTHPDFTVAKLVHKLITLKLKEYT</sequence>
<dbReference type="InterPro" id="IPR005925">
    <property type="entry name" value="Agmatinase-rel"/>
</dbReference>
<feature type="binding site" evidence="4">
    <location>
        <position position="132"/>
    </location>
    <ligand>
        <name>Mn(2+)</name>
        <dbReference type="ChEBI" id="CHEBI:29035"/>
        <label>1</label>
    </ligand>
</feature>
<evidence type="ECO:0000256" key="5">
    <source>
        <dbReference type="RuleBase" id="RU003684"/>
    </source>
</evidence>
<dbReference type="GO" id="GO:0008783">
    <property type="term" value="F:agmatinase activity"/>
    <property type="evidence" value="ECO:0007669"/>
    <property type="project" value="UniProtKB-EC"/>
</dbReference>
<feature type="binding site" evidence="4">
    <location>
        <position position="130"/>
    </location>
    <ligand>
        <name>Mn(2+)</name>
        <dbReference type="ChEBI" id="CHEBI:29035"/>
        <label>1</label>
    </ligand>
</feature>
<dbReference type="Gene3D" id="3.40.800.10">
    <property type="entry name" value="Ureohydrolase domain"/>
    <property type="match status" value="1"/>
</dbReference>
<evidence type="ECO:0000256" key="2">
    <source>
        <dbReference type="ARBA" id="ARBA00022723"/>
    </source>
</evidence>
<feature type="binding site" evidence="4">
    <location>
        <position position="211"/>
    </location>
    <ligand>
        <name>Mn(2+)</name>
        <dbReference type="ChEBI" id="CHEBI:29035"/>
        <label>1</label>
    </ligand>
</feature>
<dbReference type="CDD" id="cd11593">
    <property type="entry name" value="Agmatinase-like_2"/>
    <property type="match status" value="1"/>
</dbReference>
<name>A0A7V1LK89_CALAY</name>
<dbReference type="PIRSF" id="PIRSF036979">
    <property type="entry name" value="Arginase"/>
    <property type="match status" value="1"/>
</dbReference>
<dbReference type="InterPro" id="IPR006035">
    <property type="entry name" value="Ureohydrolase"/>
</dbReference>
<keyword evidence="2 4" id="KW-0479">Metal-binding</keyword>
<feature type="binding site" evidence="4">
    <location>
        <position position="209"/>
    </location>
    <ligand>
        <name>Mn(2+)</name>
        <dbReference type="ChEBI" id="CHEBI:29035"/>
        <label>1</label>
    </ligand>
</feature>
<keyword evidence="3 5" id="KW-0378">Hydrolase</keyword>
<dbReference type="EC" id="3.5.3.11" evidence="6"/>
<dbReference type="Pfam" id="PF00491">
    <property type="entry name" value="Arginase"/>
    <property type="match status" value="1"/>
</dbReference>
<dbReference type="EMBL" id="DRLD01000068">
    <property type="protein sequence ID" value="HED09534.1"/>
    <property type="molecule type" value="Genomic_DNA"/>
</dbReference>
<comment type="cofactor">
    <cofactor evidence="4">
        <name>Mn(2+)</name>
        <dbReference type="ChEBI" id="CHEBI:29035"/>
    </cofactor>
    <text evidence="4">Binds 2 manganese ions per subunit.</text>
</comment>